<keyword evidence="8" id="KW-1185">Reference proteome</keyword>
<name>A0A0V1Q5B9_9ASCO</name>
<feature type="domain" description="FMP27 SW motif-containing RBG unit" evidence="5">
    <location>
        <begin position="1093"/>
        <end position="1192"/>
    </location>
</feature>
<evidence type="ECO:0000313" key="7">
    <source>
        <dbReference type="EMBL" id="KSA03666.1"/>
    </source>
</evidence>
<dbReference type="Proteomes" id="UP000054251">
    <property type="component" value="Unassembled WGS sequence"/>
</dbReference>
<dbReference type="EMBL" id="LMYN01000007">
    <property type="protein sequence ID" value="KSA03666.1"/>
    <property type="molecule type" value="Genomic_DNA"/>
</dbReference>
<dbReference type="PANTHER" id="PTHR15678">
    <property type="entry name" value="ANTIGEN MLAA-22-RELATED"/>
    <property type="match status" value="1"/>
</dbReference>
<keyword evidence="1" id="KW-0175">Coiled coil</keyword>
<dbReference type="SMART" id="SM01215">
    <property type="entry name" value="Fmp27_SW"/>
    <property type="match status" value="1"/>
</dbReference>
<evidence type="ECO:0000256" key="3">
    <source>
        <dbReference type="SAM" id="Phobius"/>
    </source>
</evidence>
<evidence type="ECO:0000256" key="1">
    <source>
        <dbReference type="SAM" id="Coils"/>
    </source>
</evidence>
<gene>
    <name evidence="7" type="ORF">AC631_00641</name>
</gene>
<dbReference type="PANTHER" id="PTHR15678:SF6">
    <property type="entry name" value="BRIDGE-LIKE LIPID TRANSFER PROTEIN FAMILY MEMBER 2"/>
    <property type="match status" value="1"/>
</dbReference>
<evidence type="ECO:0000259" key="5">
    <source>
        <dbReference type="SMART" id="SM01215"/>
    </source>
</evidence>
<evidence type="ECO:0000259" key="4">
    <source>
        <dbReference type="SMART" id="SM01214"/>
    </source>
</evidence>
<feature type="region of interest" description="Disordered" evidence="2">
    <location>
        <begin position="1943"/>
        <end position="1963"/>
    </location>
</feature>
<feature type="transmembrane region" description="Helical" evidence="3">
    <location>
        <begin position="7"/>
        <end position="27"/>
    </location>
</feature>
<dbReference type="Pfam" id="PF10344">
    <property type="entry name" value="Hobbit"/>
    <property type="match status" value="1"/>
</dbReference>
<feature type="domain" description="FMP27 WPPW motif-containing RBG unit" evidence="6">
    <location>
        <begin position="1603"/>
        <end position="2099"/>
    </location>
</feature>
<dbReference type="SMART" id="SM01214">
    <property type="entry name" value="Fmp27_GFWDK"/>
    <property type="match status" value="1"/>
</dbReference>
<proteinExistence type="predicted"/>
<keyword evidence="3" id="KW-0472">Membrane</keyword>
<comment type="caution">
    <text evidence="7">The sequence shown here is derived from an EMBL/GenBank/DDBJ whole genome shotgun (WGS) entry which is preliminary data.</text>
</comment>
<dbReference type="InterPro" id="IPR019449">
    <property type="entry name" value="FMP27_WPPW_RBG"/>
</dbReference>
<dbReference type="InterPro" id="IPR045167">
    <property type="entry name" value="Hobbit"/>
</dbReference>
<evidence type="ECO:0000313" key="8">
    <source>
        <dbReference type="Proteomes" id="UP000054251"/>
    </source>
</evidence>
<evidence type="ECO:0000256" key="2">
    <source>
        <dbReference type="SAM" id="MobiDB-lite"/>
    </source>
</evidence>
<dbReference type="SMART" id="SM01216">
    <property type="entry name" value="Fmp27_WPPW"/>
    <property type="match status" value="1"/>
</dbReference>
<dbReference type="RefSeq" id="XP_015469768.1">
    <property type="nucleotide sequence ID" value="XM_015609471.1"/>
</dbReference>
<dbReference type="GeneID" id="26837650"/>
<dbReference type="OrthoDB" id="1562405at2759"/>
<dbReference type="InterPro" id="IPR019441">
    <property type="entry name" value="FMP27/BLTP2/Hobbit_GFWDK_RBG"/>
</dbReference>
<accession>A0A0V1Q5B9</accession>
<sequence length="2662" mass="307288">MLIGEISVFYYPLIVLIGLYLGILFIINKIPNITVKALGWLAIKHVTIGTNGGEIYIRKVKFTINAFRSRDSPLKLFNLELYDMEIRAIELAPEVHEKDERTSGNSMSESDISKILTFCIPNRLYEILFKRRILNRFNLHLYRTAIYVQGMDDLIKAFFDYARLESIFGLEEKSRFVITIINGYVQKKELSGELNHYKFIRNVEFCITCDTILSCMNDVPNKLSLKVGNFDLSLSLGKMSLPIDTLMLFKKEFGNDKRQSNILKNSEILQFSECFFEIFSSLDIKLEDFNMTYRDIKFQVANFQTLITNKHILRFDDKTLMDLLFFLTSYKLFHKGDKSIEIPSAALECTFEPMELLEILLEISEGTIDSLQANKKLNIESSLTITKPSIDVYYDQMDLLFKSHILHKEDGVKSKNTLDLHSILGNIRKVSNKILIVDTTVNFHLPKLGSDEFHRGSILNIIVSCTLLSFYHKFFTKSLKNRISKELKGPHKFNIDGYFKLKALKFNVVDNLIQLSKANLLISYSLLERQIAIKLINKDVKLKSINDIIFHLVRKYRNQIIENQNRTFASLNQSIERRKLSHKIESEKVNKVNYLELFKILPSFISSFKFTSANIQADIACKDGLPNHIVFEEFLQKEINLGDFRRGISIKLNDIEFSYKRLKEEISSSVRSVQCFTVSEYANELDVDSDVDDYNSSDADFSDLSSLRSEDSMNIDTEEIKRVKRVLNISDILIRNFCADKENEKERDTNNLHLHISTIDGNLDIFLVWCSFYALSLVRYFAPTVQKDYTKEEISEIEGPSRKLKLDILIDSTAIRTRLPNNVDILLEFDTVKMKNIFIAKAANFNFARLYVVHPSTKLWTRLLIVKESIFRYNSVIIDDQGEFESIAESIRLNIPHQFLFYTVIDNIITFVKAVKQIGYNFDHLYYKIDDFKRIMPHEKRTNNIPKVVVKSKIFGITLENDLFENELSYIYELGLIEQKQRLKKLKLFEARVEDIIANTKPTMDEKVKLTNQDPAPRKFVSSTGGFSPNPKANSPLRKVFSESGFHLRSHLHLHTLRDKFHRQKKENVSNFEEDDQAYQYTTDQDAYLKIKDAQETLNKQFATSWIKKYKKFRNFKIHTWSKRAISAWGEERIHPRIAEKFNILSYASGPHMMCGYFKDIDLTIDQAKIDNVDDFIYKYGKKQPRLEYSILIPLFISLKSSSMYVMLRDYPLPLLSFPSNDNPNKPTINFSGNFVINERLVQARDEMRFIYVPFSPAAMTSSDESDNFYSVFVPRTLTPVKVILNMQCDLDTNRPCMITWCKSYSAGLLAALAAFDKFTKPKIDYSPIGWWDKVALLVHGKAVFNINNELCLHMKASTSPYELIGRAAGFVFCWKNNVSLRLNNNGKSEDLLMLDSDDFVLAIPNYSLAERRSWNLFYEHQSIYSEESDTYSKRFKKKVMQLTSSGRVRWVLGAAFERNKNKTNDLSDQQPRTSIFKPHYDVRVTSSDMDSYEEYRSDYIHIALSVVSKSSSGNSYNAAYLTPLIFHYFFHWWDTLTKHTSLPVKSGRLFSQEPVDISHVKMGSHIFTVKYQLVFEPLSISHLYIHSSSGELDQQSKTAFTGLKGKFSTCAIDLHQRKEQIRYVNEKLNINNKVLHLKMNEGGVDINEADIRFVNAIFNEKSVRGYLATFMKGSNSSDSASSLSQKSLDEDVNNFSDWIENVDIFDNDNSWIDPADYVELHQSVQPSSHPSIRIMPFFFSPKFTYFREFSLHENGPFPFGKEIFHKCIIGLEKPERTQAILLTERKKNVEREIQVHEEQLPGLEPSDSSETLNDDIERIKEDIEICKEKLNIIESIKQNLPDMTGNSNTNLNLEENLSAESEESTKSSSTNYNNMKEMNNSNASVSEFHNRFVIHNPQLKWHNDLRDLFMEYIKRVGDRKSQVYFMSKKAVDLAETFINARREEDEVEEEEKGSNTNNSAESIFSREYKTGEEILKNFNQQLNEIHNNDQEVEDKYLIKLIHPQIQLVSEKDINACILVTSTDVELRVVSINVKGMNDVLSENNGVGKLVESRYGVSFKDSHVFAFKKTEASVIGSDVPYGSKFSDVNWPPWLEPETCYESSWLKDQLVVERTSMSLLFMKPNHLVASDCKATIQNNEVSLHVSKLVITANSEQYSTLYYVITDLLLHVNTQRDTLLNRLDKIVSLSDIKEFDGLDIRIKELQDNIRTYLDILLKLNQRDILLDNEQKEQSRAMEVELERMNIELFVLMNGLGVKSSKNQVNNKQTARLLTVEADQIIWHLLNEDKKPFIDFALAKCRFIRVDSVDGANINKAEVSMAQGFNLQKDAMYPELLTPHLDLNDHTIPDCNKDSPVLSTTWKMLNHIGGIPIMQDAKVEVQPLKVQLDYHSTKKLFDYLFPKTEVSAEDEETEMLEFNEEIKNYGDTKKRTTNPFKKLINKERNVLVESILKDSDTIGSSNSDTASTAVSSSDDIVFGTDTTHDTAKSIRERTSTDMDNDTVDDISIIMNRSSKYVSIVNLEISRVRLSISFNAPKHLSILNVRDLALTIPTLRYRNKMWSAEEFVLRLRKDIIKIILNHTGKILGNKFKPTKKKPKLAPLKQISNYASFITLQDLQLKDEEELEEEVTLDISSHKLNKTNGKDSWGKTQLDTIVDHDKSESSF</sequence>
<feature type="coiled-coil region" evidence="1">
    <location>
        <begin position="1780"/>
        <end position="1837"/>
    </location>
</feature>
<keyword evidence="3" id="KW-0812">Transmembrane</keyword>
<organism evidence="7 8">
    <name type="scientific">Debaryomyces fabryi</name>
    <dbReference type="NCBI Taxonomy" id="58627"/>
    <lineage>
        <taxon>Eukaryota</taxon>
        <taxon>Fungi</taxon>
        <taxon>Dikarya</taxon>
        <taxon>Ascomycota</taxon>
        <taxon>Saccharomycotina</taxon>
        <taxon>Pichiomycetes</taxon>
        <taxon>Debaryomycetaceae</taxon>
        <taxon>Debaryomyces</taxon>
    </lineage>
</organism>
<dbReference type="InterPro" id="IPR019415">
    <property type="entry name" value="FMP27_SW_RBG"/>
</dbReference>
<keyword evidence="3" id="KW-1133">Transmembrane helix</keyword>
<protein>
    <submittedName>
        <fullName evidence="7">Uncharacterized protein</fullName>
    </submittedName>
</protein>
<reference evidence="7 8" key="1">
    <citation type="submission" date="2015-11" db="EMBL/GenBank/DDBJ databases">
        <title>The genome of Debaryomyces fabryi.</title>
        <authorList>
            <person name="Tafer H."/>
            <person name="Lopandic K."/>
        </authorList>
    </citation>
    <scope>NUCLEOTIDE SEQUENCE [LARGE SCALE GENOMIC DNA]</scope>
    <source>
        <strain evidence="7 8">CBS 789</strain>
    </source>
</reference>
<feature type="domain" description="FMP27/BLTP2/Hobbit GFWDK motif-containing RBG unit" evidence="4">
    <location>
        <begin position="1210"/>
        <end position="1364"/>
    </location>
</feature>
<evidence type="ECO:0000259" key="6">
    <source>
        <dbReference type="SMART" id="SM01216"/>
    </source>
</evidence>